<feature type="signal peptide" evidence="1">
    <location>
        <begin position="1"/>
        <end position="17"/>
    </location>
</feature>
<protein>
    <submittedName>
        <fullName evidence="3">PRKCSH_1 domain-containing protein</fullName>
    </submittedName>
</protein>
<evidence type="ECO:0000313" key="2">
    <source>
        <dbReference type="Proteomes" id="UP000095287"/>
    </source>
</evidence>
<keyword evidence="1" id="KW-0732">Signal</keyword>
<evidence type="ECO:0000313" key="3">
    <source>
        <dbReference type="WBParaSite" id="L893_g2977.t1"/>
    </source>
</evidence>
<proteinExistence type="predicted"/>
<name>A0A1I7ZUJ4_9BILA</name>
<keyword evidence="2" id="KW-1185">Reference proteome</keyword>
<dbReference type="AlphaFoldDB" id="A0A1I7ZUJ4"/>
<reference evidence="3" key="1">
    <citation type="submission" date="2016-11" db="UniProtKB">
        <authorList>
            <consortium name="WormBaseParasite"/>
        </authorList>
    </citation>
    <scope>IDENTIFICATION</scope>
</reference>
<sequence length="379" mass="43803">MRVSPLVLLCLLPLLRAGDVPVQRKVACLEGFRPLKLHADGHWKVLHINWHLSSAPRSCSDDDVSKICRQAFSDVAYGAQGDTIPIHYSKVHRTPARVRPTTRWKNGTLEFREFLCQEYVKAQELTSTNGSWWDRIVATKHSSCLPEDDWLRMVVEKCGEYPTEHHFGGSCGKPGLHLEVVFVCNRTLEDTKRSFLTIMEDVLADYSSKVATLLKDDIYRLTLQKKQENHYSLLKRRGEAAKRIGMVTALDEEFDHKQFWSDEDSFFFSSKMTTELTAKHRLLQRGFRRVSMIFRIVADLIYRKEVDEKFIKMFTGLFAEPFIHDFVAGDELSGAFPELKQELHDYWSKEVYAKNTPLLSDQPPNVDLLQMYGRIVRGE</sequence>
<feature type="chain" id="PRO_5009313913" evidence="1">
    <location>
        <begin position="18"/>
        <end position="379"/>
    </location>
</feature>
<dbReference type="WBParaSite" id="L893_g2977.t1">
    <property type="protein sequence ID" value="L893_g2977.t1"/>
    <property type="gene ID" value="L893_g2977"/>
</dbReference>
<accession>A0A1I7ZUJ4</accession>
<organism evidence="2 3">
    <name type="scientific">Steinernema glaseri</name>
    <dbReference type="NCBI Taxonomy" id="37863"/>
    <lineage>
        <taxon>Eukaryota</taxon>
        <taxon>Metazoa</taxon>
        <taxon>Ecdysozoa</taxon>
        <taxon>Nematoda</taxon>
        <taxon>Chromadorea</taxon>
        <taxon>Rhabditida</taxon>
        <taxon>Tylenchina</taxon>
        <taxon>Panagrolaimomorpha</taxon>
        <taxon>Strongyloidoidea</taxon>
        <taxon>Steinernematidae</taxon>
        <taxon>Steinernema</taxon>
    </lineage>
</organism>
<evidence type="ECO:0000256" key="1">
    <source>
        <dbReference type="SAM" id="SignalP"/>
    </source>
</evidence>
<dbReference type="Proteomes" id="UP000095287">
    <property type="component" value="Unplaced"/>
</dbReference>